<dbReference type="AlphaFoldDB" id="A1HU85"/>
<feature type="region of interest" description="Disordered" evidence="1">
    <location>
        <begin position="1"/>
        <end position="23"/>
    </location>
</feature>
<evidence type="ECO:0000313" key="2">
    <source>
        <dbReference type="EMBL" id="EAX46411.1"/>
    </source>
</evidence>
<reference evidence="2 3" key="1">
    <citation type="submission" date="2007-01" db="EMBL/GenBank/DDBJ databases">
        <title>Annotation of the draft genome assembly of Thermosinus carboxydivorans Nor1.</title>
        <authorList>
            <consortium name="US DOE Joint Genome Institute (JGI-ORNL)"/>
            <person name="Larimer F."/>
            <person name="Land M."/>
            <person name="Hauser L."/>
        </authorList>
    </citation>
    <scope>NUCLEOTIDE SEQUENCE [LARGE SCALE GENOMIC DNA]</scope>
    <source>
        <strain evidence="2 3">Nor1</strain>
    </source>
</reference>
<comment type="caution">
    <text evidence="2">The sequence shown here is derived from an EMBL/GenBank/DDBJ whole genome shotgun (WGS) entry which is preliminary data.</text>
</comment>
<protein>
    <submittedName>
        <fullName evidence="2">Uncharacterized protein</fullName>
    </submittedName>
</protein>
<dbReference type="EMBL" id="AAWL01000035">
    <property type="protein sequence ID" value="EAX46411.1"/>
    <property type="molecule type" value="Genomic_DNA"/>
</dbReference>
<reference evidence="2 3" key="2">
    <citation type="submission" date="2007-01" db="EMBL/GenBank/DDBJ databases">
        <title>Sequencing of the draft genome and assembly of Thermosinus carboxydivorans Nor1.</title>
        <authorList>
            <consortium name="US DOE Joint Genome Institute (JGI-PGF)"/>
            <person name="Copeland A."/>
            <person name="Lucas S."/>
            <person name="Lapidus A."/>
            <person name="Barry K."/>
            <person name="Glavina del Rio T."/>
            <person name="Dalin E."/>
            <person name="Tice H."/>
            <person name="Bruce D."/>
            <person name="Pitluck S."/>
            <person name="Richardson P."/>
        </authorList>
    </citation>
    <scope>NUCLEOTIDE SEQUENCE [LARGE SCALE GENOMIC DNA]</scope>
    <source>
        <strain evidence="2 3">Nor1</strain>
    </source>
</reference>
<name>A1HU85_9FIRM</name>
<dbReference type="InterPro" id="IPR045864">
    <property type="entry name" value="aa-tRNA-synth_II/BPL/LPL"/>
</dbReference>
<organism evidence="2 3">
    <name type="scientific">Thermosinus carboxydivorans Nor1</name>
    <dbReference type="NCBI Taxonomy" id="401526"/>
    <lineage>
        <taxon>Bacteria</taxon>
        <taxon>Bacillati</taxon>
        <taxon>Bacillota</taxon>
        <taxon>Negativicutes</taxon>
        <taxon>Selenomonadales</taxon>
        <taxon>Sporomusaceae</taxon>
        <taxon>Thermosinus</taxon>
    </lineage>
</organism>
<dbReference type="Gene3D" id="3.30.930.10">
    <property type="entry name" value="Bira Bifunctional Protein, Domain 2"/>
    <property type="match status" value="1"/>
</dbReference>
<proteinExistence type="predicted"/>
<gene>
    <name evidence="2" type="ORF">TcarDRAFT_0047</name>
</gene>
<dbReference type="GO" id="GO:0016740">
    <property type="term" value="F:transferase activity"/>
    <property type="evidence" value="ECO:0007669"/>
    <property type="project" value="UniProtKB-ARBA"/>
</dbReference>
<feature type="compositionally biased region" description="Polar residues" evidence="1">
    <location>
        <begin position="1"/>
        <end position="18"/>
    </location>
</feature>
<dbReference type="eggNOG" id="COG0173">
    <property type="taxonomic scope" value="Bacteria"/>
</dbReference>
<evidence type="ECO:0000313" key="3">
    <source>
        <dbReference type="Proteomes" id="UP000005139"/>
    </source>
</evidence>
<evidence type="ECO:0000256" key="1">
    <source>
        <dbReference type="SAM" id="MobiDB-lite"/>
    </source>
</evidence>
<dbReference type="Proteomes" id="UP000005139">
    <property type="component" value="Unassembled WGS sequence"/>
</dbReference>
<keyword evidence="3" id="KW-1185">Reference proteome</keyword>
<accession>A1HU85</accession>
<sequence length="43" mass="4739">MPFPKTQSATDMMTQAPSEVTPRQLKELHIKTDVVVKKPGSAN</sequence>
<dbReference type="GO" id="GO:0140096">
    <property type="term" value="F:catalytic activity, acting on a protein"/>
    <property type="evidence" value="ECO:0007669"/>
    <property type="project" value="UniProtKB-ARBA"/>
</dbReference>